<dbReference type="InterPro" id="IPR013785">
    <property type="entry name" value="Aldolase_TIM"/>
</dbReference>
<proteinExistence type="predicted"/>
<dbReference type="PANTHER" id="PTHR30304">
    <property type="entry name" value="D-TAGATOSE-1,6-BISPHOSPHATE ALDOLASE"/>
    <property type="match status" value="1"/>
</dbReference>
<dbReference type="GO" id="GO:0005975">
    <property type="term" value="P:carbohydrate metabolic process"/>
    <property type="evidence" value="ECO:0007669"/>
    <property type="project" value="InterPro"/>
</dbReference>
<dbReference type="EMBL" id="LBSM01000012">
    <property type="protein sequence ID" value="KKQ17970.1"/>
    <property type="molecule type" value="Genomic_DNA"/>
</dbReference>
<feature type="binding site" evidence="3">
    <location>
        <position position="133"/>
    </location>
    <ligand>
        <name>Zn(2+)</name>
        <dbReference type="ChEBI" id="CHEBI:29105"/>
        <label>2</label>
    </ligand>
</feature>
<feature type="binding site" evidence="3">
    <location>
        <position position="103"/>
    </location>
    <ligand>
        <name>Zn(2+)</name>
        <dbReference type="ChEBI" id="CHEBI:29105"/>
        <label>2</label>
    </ligand>
</feature>
<protein>
    <submittedName>
        <fullName evidence="4">Fructose-1,6-bisphosphate aldolase, class II</fullName>
    </submittedName>
</protein>
<dbReference type="InterPro" id="IPR050246">
    <property type="entry name" value="Class_II_FBP_aldolase"/>
</dbReference>
<dbReference type="PIRSF" id="PIRSF001359">
    <property type="entry name" value="F_bP_aldolase_II"/>
    <property type="match status" value="1"/>
</dbReference>
<organism evidence="4 5">
    <name type="scientific">Berkelbacteria bacterium GW2011_GWA1_36_9</name>
    <dbReference type="NCBI Taxonomy" id="1618331"/>
    <lineage>
        <taxon>Bacteria</taxon>
        <taxon>Candidatus Berkelbacteria</taxon>
    </lineage>
</organism>
<dbReference type="CDD" id="cd00947">
    <property type="entry name" value="TBP_aldolase_IIB"/>
    <property type="match status" value="1"/>
</dbReference>
<dbReference type="GO" id="GO:0008270">
    <property type="term" value="F:zinc ion binding"/>
    <property type="evidence" value="ECO:0007669"/>
    <property type="project" value="InterPro"/>
</dbReference>
<feature type="binding site" evidence="3">
    <location>
        <position position="173"/>
    </location>
    <ligand>
        <name>Zn(2+)</name>
        <dbReference type="ChEBI" id="CHEBI:29105"/>
        <label>1</label>
        <note>catalytic</note>
    </ligand>
</feature>
<feature type="active site" description="Proton donor" evidence="1">
    <location>
        <position position="81"/>
    </location>
</feature>
<dbReference type="GO" id="GO:0016832">
    <property type="term" value="F:aldehyde-lyase activity"/>
    <property type="evidence" value="ECO:0007669"/>
    <property type="project" value="InterPro"/>
</dbReference>
<feature type="binding site" evidence="2">
    <location>
        <begin position="201"/>
        <end position="203"/>
    </location>
    <ligand>
        <name>dihydroxyacetone phosphate</name>
        <dbReference type="ChEBI" id="CHEBI:57642"/>
    </ligand>
</feature>
<name>A0A0G0FVT2_9BACT</name>
<dbReference type="Pfam" id="PF01116">
    <property type="entry name" value="F_bP_aldolase"/>
    <property type="match status" value="1"/>
</dbReference>
<comment type="caution">
    <text evidence="4">The sequence shown here is derived from an EMBL/GenBank/DDBJ whole genome shotgun (WGS) entry which is preliminary data.</text>
</comment>
<feature type="binding site" evidence="2">
    <location>
        <position position="174"/>
    </location>
    <ligand>
        <name>dihydroxyacetone phosphate</name>
        <dbReference type="ChEBI" id="CHEBI:57642"/>
    </ligand>
</feature>
<evidence type="ECO:0000256" key="3">
    <source>
        <dbReference type="PIRSR" id="PIRSR001359-3"/>
    </source>
</evidence>
<keyword evidence="3" id="KW-0862">Zinc</keyword>
<evidence type="ECO:0000256" key="1">
    <source>
        <dbReference type="PIRSR" id="PIRSR001359-1"/>
    </source>
</evidence>
<reference evidence="4 5" key="1">
    <citation type="journal article" date="2015" name="Nature">
        <title>rRNA introns, odd ribosomes, and small enigmatic genomes across a large radiation of phyla.</title>
        <authorList>
            <person name="Brown C.T."/>
            <person name="Hug L.A."/>
            <person name="Thomas B.C."/>
            <person name="Sharon I."/>
            <person name="Castelle C.J."/>
            <person name="Singh A."/>
            <person name="Wilkins M.J."/>
            <person name="Williams K.H."/>
            <person name="Banfield J.F."/>
        </authorList>
    </citation>
    <scope>NUCLEOTIDE SEQUENCE [LARGE SCALE GENOMIC DNA]</scope>
</reference>
<dbReference type="NCBIfam" id="TIGR00167">
    <property type="entry name" value="cbbA"/>
    <property type="match status" value="1"/>
</dbReference>
<sequence length="276" mass="29982">MLVTSKQMILDAQRGKYAVGCFNTSDLEITKAIVKAAVAQKAPVIVATSEKAIQFGGIETLAALIREEAKSASVPVALHLDHGKSIHIVKECLSADYTSVMFDGSEFFLEKNTQMTTEAVMLAHEKNIPCEGELGHLGKAGVSKSQLTNPDDVLEFAQKTNVDFLALSIGSSHGVGVGENLNIELLKKIKSLTEIPLVLHGGSGVPDGNIRQAIENGICKVNIDTDIRHEFTKDLREILKENPNEQDPREILEEVMVKVQALVERKIRLFGSNGKA</sequence>
<feature type="binding site" evidence="3">
    <location>
        <position position="82"/>
    </location>
    <ligand>
        <name>Zn(2+)</name>
        <dbReference type="ChEBI" id="CHEBI:29105"/>
        <label>1</label>
        <note>catalytic</note>
    </ligand>
</feature>
<dbReference type="PANTHER" id="PTHR30304:SF0">
    <property type="entry name" value="D-TAGATOSE-1,6-BISPHOSPHATE ALDOLASE SUBUNIT GATY-RELATED"/>
    <property type="match status" value="1"/>
</dbReference>
<dbReference type="Gene3D" id="3.20.20.70">
    <property type="entry name" value="Aldolase class I"/>
    <property type="match status" value="1"/>
</dbReference>
<feature type="binding site" evidence="3">
    <location>
        <position position="200"/>
    </location>
    <ligand>
        <name>Zn(2+)</name>
        <dbReference type="ChEBI" id="CHEBI:29105"/>
        <label>1</label>
        <note>catalytic</note>
    </ligand>
</feature>
<evidence type="ECO:0000313" key="5">
    <source>
        <dbReference type="Proteomes" id="UP000034508"/>
    </source>
</evidence>
<accession>A0A0G0FVT2</accession>
<keyword evidence="3" id="KW-0479">Metal-binding</keyword>
<evidence type="ECO:0000256" key="2">
    <source>
        <dbReference type="PIRSR" id="PIRSR001359-2"/>
    </source>
</evidence>
<dbReference type="InterPro" id="IPR000771">
    <property type="entry name" value="FBA_II"/>
</dbReference>
<comment type="cofactor">
    <cofactor evidence="3">
        <name>Zn(2+)</name>
        <dbReference type="ChEBI" id="CHEBI:29105"/>
    </cofactor>
    <text evidence="3">Binds 2 Zn(2+) ions per subunit. One is catalytic and the other provides a structural contribution.</text>
</comment>
<gene>
    <name evidence="4" type="ORF">US31_C0012G0011</name>
</gene>
<feature type="binding site" evidence="2">
    <location>
        <begin position="222"/>
        <end position="225"/>
    </location>
    <ligand>
        <name>dihydroxyacetone phosphate</name>
        <dbReference type="ChEBI" id="CHEBI:57642"/>
    </ligand>
</feature>
<dbReference type="Proteomes" id="UP000034508">
    <property type="component" value="Unassembled WGS sequence"/>
</dbReference>
<dbReference type="AlphaFoldDB" id="A0A0G0FVT2"/>
<dbReference type="SUPFAM" id="SSF51569">
    <property type="entry name" value="Aldolase"/>
    <property type="match status" value="1"/>
</dbReference>
<dbReference type="PATRIC" id="fig|1618331.3.peg.668"/>
<evidence type="ECO:0000313" key="4">
    <source>
        <dbReference type="EMBL" id="KKQ17970.1"/>
    </source>
</evidence>